<dbReference type="PANTHER" id="PTHR46339">
    <property type="entry name" value="PROTEIN CBG15282-RELATED"/>
    <property type="match status" value="1"/>
</dbReference>
<dbReference type="PANTHER" id="PTHR46339:SF11">
    <property type="entry name" value="BPTI_KUNITZ INHIBITOR DOMAIN-CONTAINING PROTEIN"/>
    <property type="match status" value="1"/>
</dbReference>
<dbReference type="InterPro" id="IPR006150">
    <property type="entry name" value="Cys_repeat_1"/>
</dbReference>
<dbReference type="PROSITE" id="PS50279">
    <property type="entry name" value="BPTI_KUNITZ_2"/>
    <property type="match status" value="2"/>
</dbReference>
<dbReference type="InterPro" id="IPR036880">
    <property type="entry name" value="Kunitz_BPTI_sf"/>
</dbReference>
<dbReference type="InterPro" id="IPR053014">
    <property type="entry name" value="Cuticle_assoc_divergent"/>
</dbReference>
<dbReference type="CDD" id="cd00109">
    <property type="entry name" value="Kunitz-type"/>
    <property type="match status" value="1"/>
</dbReference>
<evidence type="ECO:0000256" key="1">
    <source>
        <dbReference type="SAM" id="SignalP"/>
    </source>
</evidence>
<dbReference type="InterPro" id="IPR028150">
    <property type="entry name" value="Lustrin_cystein"/>
</dbReference>
<keyword evidence="1" id="KW-0732">Signal</keyword>
<dbReference type="InterPro" id="IPR020901">
    <property type="entry name" value="Prtase_inh_Kunz-CS"/>
</dbReference>
<feature type="chain" id="PRO_5037732192" evidence="1">
    <location>
        <begin position="23"/>
        <end position="640"/>
    </location>
</feature>
<dbReference type="Proteomes" id="UP000887566">
    <property type="component" value="Unplaced"/>
</dbReference>
<feature type="domain" description="BPTI/Kunitz inhibitor" evidence="2">
    <location>
        <begin position="301"/>
        <end position="354"/>
    </location>
</feature>
<evidence type="ECO:0000313" key="4">
    <source>
        <dbReference type="WBParaSite" id="PSAMB.scaffold94size81209.g1931.t1"/>
    </source>
</evidence>
<dbReference type="SMART" id="SM00131">
    <property type="entry name" value="KU"/>
    <property type="match status" value="2"/>
</dbReference>
<protein>
    <submittedName>
        <fullName evidence="4">BPTI/Kunitz inhibitor domain-containing protein</fullName>
    </submittedName>
</protein>
<dbReference type="PROSITE" id="PS00280">
    <property type="entry name" value="BPTI_KUNITZ_1"/>
    <property type="match status" value="2"/>
</dbReference>
<name>A0A914XT76_9BILA</name>
<dbReference type="Pfam" id="PF00014">
    <property type="entry name" value="Kunitz_BPTI"/>
    <property type="match status" value="2"/>
</dbReference>
<dbReference type="Gene3D" id="4.10.410.10">
    <property type="entry name" value="Pancreatic trypsin inhibitor Kunitz domain"/>
    <property type="match status" value="2"/>
</dbReference>
<proteinExistence type="predicted"/>
<feature type="domain" description="BPTI/Kunitz inhibitor" evidence="2">
    <location>
        <begin position="182"/>
        <end position="236"/>
    </location>
</feature>
<dbReference type="SMART" id="SM00289">
    <property type="entry name" value="WR1"/>
    <property type="match status" value="7"/>
</dbReference>
<organism evidence="3 4">
    <name type="scientific">Plectus sambesii</name>
    <dbReference type="NCBI Taxonomy" id="2011161"/>
    <lineage>
        <taxon>Eukaryota</taxon>
        <taxon>Metazoa</taxon>
        <taxon>Ecdysozoa</taxon>
        <taxon>Nematoda</taxon>
        <taxon>Chromadorea</taxon>
        <taxon>Plectida</taxon>
        <taxon>Plectina</taxon>
        <taxon>Plectoidea</taxon>
        <taxon>Plectidae</taxon>
        <taxon>Plectus</taxon>
    </lineage>
</organism>
<dbReference type="AlphaFoldDB" id="A0A914XT76"/>
<dbReference type="Pfam" id="PF14625">
    <property type="entry name" value="Lustrin_cystein"/>
    <property type="match status" value="6"/>
</dbReference>
<keyword evidence="3" id="KW-1185">Reference proteome</keyword>
<reference evidence="4" key="1">
    <citation type="submission" date="2022-11" db="UniProtKB">
        <authorList>
            <consortium name="WormBaseParasite"/>
        </authorList>
    </citation>
    <scope>IDENTIFICATION</scope>
</reference>
<dbReference type="GO" id="GO:0004867">
    <property type="term" value="F:serine-type endopeptidase inhibitor activity"/>
    <property type="evidence" value="ECO:0007669"/>
    <property type="project" value="InterPro"/>
</dbReference>
<accession>A0A914XT76</accession>
<evidence type="ECO:0000313" key="3">
    <source>
        <dbReference type="Proteomes" id="UP000887566"/>
    </source>
</evidence>
<dbReference type="SUPFAM" id="SSF57362">
    <property type="entry name" value="BPTI-like"/>
    <property type="match status" value="2"/>
</dbReference>
<evidence type="ECO:0000259" key="2">
    <source>
        <dbReference type="PROSITE" id="PS50279"/>
    </source>
</evidence>
<dbReference type="InterPro" id="IPR002223">
    <property type="entry name" value="Kunitz_BPTI"/>
</dbReference>
<sequence>MNMGGSLLTTALWFALLASSGAQVVGRTCAQSTDCGSYAFCGNAKTCECLPNYTEVNKYCQQSTTTADPNKVSCSSNAECSARWPGAFCYGYDSSLSYINGACRCVNNQYPIRSIDSRLVCDADGGEARCPSGRPLKTGDGSTDRTCSSNSGCPSNYECTTTTKTTSSTQVRVCCPTRQKSCTDQLDQGAPCTLTTATITRYWYNKAAGSCQEFFFSGCQGNGNNFATYDECAGYCSAYAGTVRKPTCSQGTPVTDSNGNYINCGVNGVANDALCPALGLNYRCTYNGEAYGCCATQAYNCMVPSDRGTLCGSSSSVTRWYYDSATGSCQTFSYNGCDGNGNNFASQAACIQFCGVQCPNGGATYTNPVTGLPMTCVTTSSSSCPANNVCQPRIINGVSSTQGVCCSGTPNPCGAGYTTVQLSGSAASCNPNSANLCPSGSVCRSPLGQSNYFCCTPAMISAVTDASTTSSSCPPTTALQLSNGNQVSRCSPSQNTCGQNTICSYVSAYNGFVCCVGVTLNTAITFPAATPSPALSPGRDCPSGQAYSYPGTNLPLACTTTGVACPVGYSCQARSTGGMICCSSGSISANAPTIAGCTRGVPYAYLGGSLPLSCTPGSACPAGYACVASSNSPTYICCSV</sequence>
<feature type="signal peptide" evidence="1">
    <location>
        <begin position="1"/>
        <end position="22"/>
    </location>
</feature>
<dbReference type="WBParaSite" id="PSAMB.scaffold94size81209.g1931.t1">
    <property type="protein sequence ID" value="PSAMB.scaffold94size81209.g1931.t1"/>
    <property type="gene ID" value="PSAMB.scaffold94size81209.g1931"/>
</dbReference>